<feature type="domain" description="N-end aminoacyl transferase N-terminal" evidence="7">
    <location>
        <begin position="34"/>
        <end position="105"/>
    </location>
</feature>
<evidence type="ECO:0000259" key="7">
    <source>
        <dbReference type="Pfam" id="PF04376"/>
    </source>
</evidence>
<dbReference type="Pfam" id="PF04376">
    <property type="entry name" value="ATE_N"/>
    <property type="match status" value="1"/>
</dbReference>
<evidence type="ECO:0000256" key="4">
    <source>
        <dbReference type="ARBA" id="ARBA00022786"/>
    </source>
</evidence>
<comment type="similarity">
    <text evidence="1">Belongs to the R-transferase family.</text>
</comment>
<evidence type="ECO:0000313" key="10">
    <source>
        <dbReference type="Proteomes" id="UP001634007"/>
    </source>
</evidence>
<dbReference type="PANTHER" id="PTHR21367">
    <property type="entry name" value="ARGININE-TRNA-PROTEIN TRANSFERASE 1"/>
    <property type="match status" value="1"/>
</dbReference>
<feature type="domain" description="N-end rule aminoacyl transferase C-terminal" evidence="8">
    <location>
        <begin position="350"/>
        <end position="492"/>
    </location>
</feature>
<protein>
    <recommendedName>
        <fullName evidence="2">arginyltransferase</fullName>
        <ecNumber evidence="2">2.3.2.8</ecNumber>
    </recommendedName>
</protein>
<dbReference type="SUPFAM" id="SSF55729">
    <property type="entry name" value="Acyl-CoA N-acyltransferases (Nat)"/>
    <property type="match status" value="1"/>
</dbReference>
<dbReference type="AlphaFoldDB" id="A0ABD3IVG3"/>
<evidence type="ECO:0000313" key="9">
    <source>
        <dbReference type="EMBL" id="KAL3718011.1"/>
    </source>
</evidence>
<keyword evidence="3" id="KW-0808">Transferase</keyword>
<evidence type="ECO:0000259" key="8">
    <source>
        <dbReference type="Pfam" id="PF04377"/>
    </source>
</evidence>
<sequence length="686" mass="77877">MAANRRSEAIGGGGGGGGGRGESVVVDCGRRRRSCGYCRSPNWSSISHGLIAQSLTVDDYQDLLDRGWRRSGSFLYKPDMRTTCCPPYTIRLKAADFSPSKEQNRVRKRMERFLDGTLDTKAKHELLEDLNTSKVACECECHGRSSLATVEPSMDVEEDKNEPEQFMHYLSDAIDKAVHACIESEMFPANLQLPKASVKGVSPTKKKELVKGLENLLYTSNIAFQLAATLRRARSEKEDERQSKFSGNSAEDQLPSELTPRSIGEKLAQSLSQMGETSGFLIQACDGHLNFYSISEHTSADKTSQEKSLSKESPRRSGNKRRCMVRCCKRCSGNRQKLEILLKRSTFEPEEFELYRRYQVKVHKDNPDHITESAYRSFLVDTPLVFVPSTSDGSVPPCGFGSFHQSYVIDGRLVAVGVVDILPKCLSSKYLFWDPDFAFLSLGKYSALQEISWVKENQVHCPSLQYYYLGYYIHSCSKMRYKAAYWPSELLCPLHYQWVPFNVAKPLLDRSKYVVLSDYKDQDEKPVLPPVSDHISEHQLEESEHKDLNDRLVGDEEMFDVDEENVESESESSNVELYETEDRDIGNALIGLPGSRLRYKDLRGAFGLVERKDLEAQVQRYVRVVGPELSERMVYSLGHRGGGRRRRRWLRFLGWFSLGACTGRSSGLRRPGSSRWTKRTAWFCCP</sequence>
<gene>
    <name evidence="9" type="ORF">ACJRO7_003189</name>
</gene>
<keyword evidence="4" id="KW-0833">Ubl conjugation pathway</keyword>
<evidence type="ECO:0000256" key="1">
    <source>
        <dbReference type="ARBA" id="ARBA00009991"/>
    </source>
</evidence>
<dbReference type="InterPro" id="IPR017137">
    <property type="entry name" value="Arg-tRNA-P_Trfase_1_euk"/>
</dbReference>
<dbReference type="Pfam" id="PF04377">
    <property type="entry name" value="ATE_C"/>
    <property type="match status" value="1"/>
</dbReference>
<name>A0ABD3IVG3_EUCGL</name>
<evidence type="ECO:0000256" key="6">
    <source>
        <dbReference type="SAM" id="MobiDB-lite"/>
    </source>
</evidence>
<dbReference type="InterPro" id="IPR016181">
    <property type="entry name" value="Acyl_CoA_acyltransferase"/>
</dbReference>
<dbReference type="InterPro" id="IPR030700">
    <property type="entry name" value="N-end_Aminoacyl_Trfase"/>
</dbReference>
<comment type="caution">
    <text evidence="9">The sequence shown here is derived from an EMBL/GenBank/DDBJ whole genome shotgun (WGS) entry which is preliminary data.</text>
</comment>
<dbReference type="PIRSF" id="PIRSF037207">
    <property type="entry name" value="ATE1_euk"/>
    <property type="match status" value="1"/>
</dbReference>
<reference evidence="9 10" key="1">
    <citation type="submission" date="2024-11" db="EMBL/GenBank/DDBJ databases">
        <title>Chromosome-level genome assembly of Eucalyptus globulus Labill. provides insights into its genome evolution.</title>
        <authorList>
            <person name="Li X."/>
        </authorList>
    </citation>
    <scope>NUCLEOTIDE SEQUENCE [LARGE SCALE GENOMIC DNA]</scope>
    <source>
        <strain evidence="9">CL2024</strain>
        <tissue evidence="9">Fresh tender leaves</tissue>
    </source>
</reference>
<feature type="region of interest" description="Disordered" evidence="6">
    <location>
        <begin position="1"/>
        <end position="22"/>
    </location>
</feature>
<dbReference type="EMBL" id="JBJKBG010000010">
    <property type="protein sequence ID" value="KAL3718011.1"/>
    <property type="molecule type" value="Genomic_DNA"/>
</dbReference>
<evidence type="ECO:0000256" key="5">
    <source>
        <dbReference type="ARBA" id="ARBA00023315"/>
    </source>
</evidence>
<keyword evidence="10" id="KW-1185">Reference proteome</keyword>
<feature type="region of interest" description="Disordered" evidence="6">
    <location>
        <begin position="235"/>
        <end position="260"/>
    </location>
</feature>
<dbReference type="PANTHER" id="PTHR21367:SF1">
    <property type="entry name" value="ARGINYL-TRNA--PROTEIN TRANSFERASE 1"/>
    <property type="match status" value="1"/>
</dbReference>
<dbReference type="InterPro" id="IPR007471">
    <property type="entry name" value="N-end_Aminoacyl_Trfase_N"/>
</dbReference>
<dbReference type="EC" id="2.3.2.8" evidence="2"/>
<evidence type="ECO:0000256" key="2">
    <source>
        <dbReference type="ARBA" id="ARBA00012025"/>
    </source>
</evidence>
<accession>A0ABD3IVG3</accession>
<evidence type="ECO:0000256" key="3">
    <source>
        <dbReference type="ARBA" id="ARBA00022679"/>
    </source>
</evidence>
<dbReference type="Proteomes" id="UP001634007">
    <property type="component" value="Unassembled WGS sequence"/>
</dbReference>
<dbReference type="GO" id="GO:0004057">
    <property type="term" value="F:arginyl-tRNA--protein transferase activity"/>
    <property type="evidence" value="ECO:0007669"/>
    <property type="project" value="UniProtKB-EC"/>
</dbReference>
<organism evidence="9 10">
    <name type="scientific">Eucalyptus globulus</name>
    <name type="common">Tasmanian blue gum</name>
    <dbReference type="NCBI Taxonomy" id="34317"/>
    <lineage>
        <taxon>Eukaryota</taxon>
        <taxon>Viridiplantae</taxon>
        <taxon>Streptophyta</taxon>
        <taxon>Embryophyta</taxon>
        <taxon>Tracheophyta</taxon>
        <taxon>Spermatophyta</taxon>
        <taxon>Magnoliopsida</taxon>
        <taxon>eudicotyledons</taxon>
        <taxon>Gunneridae</taxon>
        <taxon>Pentapetalae</taxon>
        <taxon>rosids</taxon>
        <taxon>malvids</taxon>
        <taxon>Myrtales</taxon>
        <taxon>Myrtaceae</taxon>
        <taxon>Myrtoideae</taxon>
        <taxon>Eucalypteae</taxon>
        <taxon>Eucalyptus</taxon>
    </lineage>
</organism>
<feature type="compositionally biased region" description="Gly residues" evidence="6">
    <location>
        <begin position="10"/>
        <end position="21"/>
    </location>
</feature>
<keyword evidence="5" id="KW-0012">Acyltransferase</keyword>
<proteinExistence type="inferred from homology"/>
<dbReference type="InterPro" id="IPR007472">
    <property type="entry name" value="N-end_Aminoacyl_Trfase_C"/>
</dbReference>